<feature type="non-terminal residue" evidence="1">
    <location>
        <position position="1"/>
    </location>
</feature>
<feature type="non-terminal residue" evidence="1">
    <location>
        <position position="112"/>
    </location>
</feature>
<name>A0A5E4QNU0_9NEOP</name>
<accession>A0A5E4QNU0</accession>
<gene>
    <name evidence="1" type="ORF">LSINAPIS_LOCUS10494</name>
</gene>
<sequence length="112" mass="12704">QLNGMNLELDEYQRAALRACSVGEESYSGGEESVEEVSRMLSLVWQPSHALAHYCAELIANIPKEGAGAQASLAWRRTFALMSQRMFENEYAGPDYLVLHKYKDRLFALWDC</sequence>
<evidence type="ECO:0000313" key="1">
    <source>
        <dbReference type="EMBL" id="VVC99664.1"/>
    </source>
</evidence>
<dbReference type="AlphaFoldDB" id="A0A5E4QNU0"/>
<proteinExistence type="predicted"/>
<dbReference type="Proteomes" id="UP000324832">
    <property type="component" value="Unassembled WGS sequence"/>
</dbReference>
<protein>
    <submittedName>
        <fullName evidence="1">Uncharacterized protein</fullName>
    </submittedName>
</protein>
<organism evidence="1 2">
    <name type="scientific">Leptidea sinapis</name>
    <dbReference type="NCBI Taxonomy" id="189913"/>
    <lineage>
        <taxon>Eukaryota</taxon>
        <taxon>Metazoa</taxon>
        <taxon>Ecdysozoa</taxon>
        <taxon>Arthropoda</taxon>
        <taxon>Hexapoda</taxon>
        <taxon>Insecta</taxon>
        <taxon>Pterygota</taxon>
        <taxon>Neoptera</taxon>
        <taxon>Endopterygota</taxon>
        <taxon>Lepidoptera</taxon>
        <taxon>Glossata</taxon>
        <taxon>Ditrysia</taxon>
        <taxon>Papilionoidea</taxon>
        <taxon>Pieridae</taxon>
        <taxon>Dismorphiinae</taxon>
        <taxon>Leptidea</taxon>
    </lineage>
</organism>
<dbReference type="EMBL" id="FZQP02004256">
    <property type="protein sequence ID" value="VVC99664.1"/>
    <property type="molecule type" value="Genomic_DNA"/>
</dbReference>
<evidence type="ECO:0000313" key="2">
    <source>
        <dbReference type="Proteomes" id="UP000324832"/>
    </source>
</evidence>
<reference evidence="1 2" key="1">
    <citation type="submission" date="2017-07" db="EMBL/GenBank/DDBJ databases">
        <authorList>
            <person name="Talla V."/>
            <person name="Backstrom N."/>
        </authorList>
    </citation>
    <scope>NUCLEOTIDE SEQUENCE [LARGE SCALE GENOMIC DNA]</scope>
</reference>
<keyword evidence="2" id="KW-1185">Reference proteome</keyword>